<protein>
    <submittedName>
        <fullName evidence="2">Uncharacterized protein</fullName>
    </submittedName>
</protein>
<keyword evidence="3" id="KW-1185">Reference proteome</keyword>
<feature type="compositionally biased region" description="Low complexity" evidence="1">
    <location>
        <begin position="69"/>
        <end position="80"/>
    </location>
</feature>
<dbReference type="Proteomes" id="UP001066276">
    <property type="component" value="Chromosome 10"/>
</dbReference>
<organism evidence="2 3">
    <name type="scientific">Pleurodeles waltl</name>
    <name type="common">Iberian ribbed newt</name>
    <dbReference type="NCBI Taxonomy" id="8319"/>
    <lineage>
        <taxon>Eukaryota</taxon>
        <taxon>Metazoa</taxon>
        <taxon>Chordata</taxon>
        <taxon>Craniata</taxon>
        <taxon>Vertebrata</taxon>
        <taxon>Euteleostomi</taxon>
        <taxon>Amphibia</taxon>
        <taxon>Batrachia</taxon>
        <taxon>Caudata</taxon>
        <taxon>Salamandroidea</taxon>
        <taxon>Salamandridae</taxon>
        <taxon>Pleurodelinae</taxon>
        <taxon>Pleurodeles</taxon>
    </lineage>
</organism>
<comment type="caution">
    <text evidence="2">The sequence shown here is derived from an EMBL/GenBank/DDBJ whole genome shotgun (WGS) entry which is preliminary data.</text>
</comment>
<dbReference type="EMBL" id="JANPWB010000014">
    <property type="protein sequence ID" value="KAJ1100484.1"/>
    <property type="molecule type" value="Genomic_DNA"/>
</dbReference>
<name>A0AAV7MBL5_PLEWA</name>
<reference evidence="2" key="1">
    <citation type="journal article" date="2022" name="bioRxiv">
        <title>Sequencing and chromosome-scale assembly of the giantPleurodeles waltlgenome.</title>
        <authorList>
            <person name="Brown T."/>
            <person name="Elewa A."/>
            <person name="Iarovenko S."/>
            <person name="Subramanian E."/>
            <person name="Araus A.J."/>
            <person name="Petzold A."/>
            <person name="Susuki M."/>
            <person name="Suzuki K.-i.T."/>
            <person name="Hayashi T."/>
            <person name="Toyoda A."/>
            <person name="Oliveira C."/>
            <person name="Osipova E."/>
            <person name="Leigh N.D."/>
            <person name="Simon A."/>
            <person name="Yun M.H."/>
        </authorList>
    </citation>
    <scope>NUCLEOTIDE SEQUENCE</scope>
    <source>
        <strain evidence="2">20211129_DDA</strain>
        <tissue evidence="2">Liver</tissue>
    </source>
</reference>
<feature type="region of interest" description="Disordered" evidence="1">
    <location>
        <begin position="66"/>
        <end position="95"/>
    </location>
</feature>
<proteinExistence type="predicted"/>
<feature type="region of interest" description="Disordered" evidence="1">
    <location>
        <begin position="1"/>
        <end position="22"/>
    </location>
</feature>
<evidence type="ECO:0000313" key="2">
    <source>
        <dbReference type="EMBL" id="KAJ1100484.1"/>
    </source>
</evidence>
<sequence>MRTIRGGTSRPNGAPTASLGPASRVRGSGVLVVFRRPLLPFSPRPATHARPRLHGGGKASGLLVAWAAPRGPQRSPGSTRGSRRSAHLPAARSGSLVPQQFVPARWAEVLELAPPEPSSYATAIAGVLATPPKVNR</sequence>
<accession>A0AAV7MBL5</accession>
<evidence type="ECO:0000256" key="1">
    <source>
        <dbReference type="SAM" id="MobiDB-lite"/>
    </source>
</evidence>
<evidence type="ECO:0000313" key="3">
    <source>
        <dbReference type="Proteomes" id="UP001066276"/>
    </source>
</evidence>
<dbReference type="AlphaFoldDB" id="A0AAV7MBL5"/>
<gene>
    <name evidence="2" type="ORF">NDU88_005570</name>
</gene>